<dbReference type="EMBL" id="CP007128">
    <property type="protein sequence ID" value="AHG88747.1"/>
    <property type="molecule type" value="Genomic_DNA"/>
</dbReference>
<dbReference type="PATRIC" id="fig|861299.3.peg.1226"/>
<proteinExistence type="predicted"/>
<name>W0RE93_9BACT</name>
<protein>
    <submittedName>
        <fullName evidence="1">Uncharacterized protein</fullName>
    </submittedName>
</protein>
<dbReference type="AlphaFoldDB" id="W0RE93"/>
<dbReference type="InterPro" id="IPR013783">
    <property type="entry name" value="Ig-like_fold"/>
</dbReference>
<dbReference type="KEGG" id="gba:J421_1210"/>
<keyword evidence="2" id="KW-1185">Reference proteome</keyword>
<organism evidence="1 2">
    <name type="scientific">Gemmatirosa kalamazoonensis</name>
    <dbReference type="NCBI Taxonomy" id="861299"/>
    <lineage>
        <taxon>Bacteria</taxon>
        <taxon>Pseudomonadati</taxon>
        <taxon>Gemmatimonadota</taxon>
        <taxon>Gemmatimonadia</taxon>
        <taxon>Gemmatimonadales</taxon>
        <taxon>Gemmatimonadaceae</taxon>
        <taxon>Gemmatirosa</taxon>
    </lineage>
</organism>
<sequence length="472" mass="49829">MRRDGQELSLFGLDRMDRMDRMRPTPRKAPLVLFSSCSSCPSCRTTEQKILSIAFLLSLLCVLSPAHAQIAVSPTGVNVASQGATTVFLTFGGLSADQVPAEAFWCGELIDARPDVGLRCDPSTLFGQLPLRFDLARTSGTGALTDVMTIPPSVARRAWQAAQAGRPAAFFYVRRFVDRRGGPDVFVAVTCRLTAGGAGVPLALTDVRLAFDSDAPVVAVAGGPDGSAPPLFADVLYTGTGRLQGRWEVVRPGDDPPSESDLLPEASLPLEQRGTQRRWAPLARFDVFLPPNGRVRVPGPDPASLPRDADGTYLVLFRVEASADPDARSDLAAVRAGSGVVTSGAVAGFALPTLRYVVGSGAVAASDAGGRALLLLQPALGAAAQAGTLPAFAWTPVPLARRYRLEVERADGTAVFEALVAGDVAAYRAPPVLVERAGTGALRWRVRAEDALGREVARSGWRALTLTTPESH</sequence>
<dbReference type="Proteomes" id="UP000019151">
    <property type="component" value="Chromosome"/>
</dbReference>
<evidence type="ECO:0000313" key="1">
    <source>
        <dbReference type="EMBL" id="AHG88747.1"/>
    </source>
</evidence>
<accession>W0RE93</accession>
<dbReference type="InParanoid" id="W0RE93"/>
<dbReference type="STRING" id="861299.J421_1210"/>
<reference evidence="1 2" key="1">
    <citation type="journal article" date="2014" name="Genome Announc.">
        <title>Genome Sequence and Methylome of Soil Bacterium Gemmatirosa kalamazoonensis KBS708T, a Member of the Rarely Cultivated Gemmatimonadetes Phylum.</title>
        <authorList>
            <person name="Debruyn J.M."/>
            <person name="Radosevich M."/>
            <person name="Wommack K.E."/>
            <person name="Polson S.W."/>
            <person name="Hauser L.J."/>
            <person name="Fawaz M.N."/>
            <person name="Korlach J."/>
            <person name="Tsai Y.C."/>
        </authorList>
    </citation>
    <scope>NUCLEOTIDE SEQUENCE [LARGE SCALE GENOMIC DNA]</scope>
    <source>
        <strain evidence="1 2">KBS708</strain>
    </source>
</reference>
<dbReference type="Gene3D" id="2.60.40.10">
    <property type="entry name" value="Immunoglobulins"/>
    <property type="match status" value="1"/>
</dbReference>
<evidence type="ECO:0000313" key="2">
    <source>
        <dbReference type="Proteomes" id="UP000019151"/>
    </source>
</evidence>
<gene>
    <name evidence="1" type="ORF">J421_1210</name>
</gene>
<dbReference type="HOGENOM" id="CLU_680941_0_0_0"/>
<dbReference type="eggNOG" id="ENOG502Z9H3">
    <property type="taxonomic scope" value="Bacteria"/>
</dbReference>